<evidence type="ECO:0008006" key="3">
    <source>
        <dbReference type="Google" id="ProtNLM"/>
    </source>
</evidence>
<protein>
    <recommendedName>
        <fullName evidence="3">Serine dehydratase</fullName>
    </recommendedName>
</protein>
<gene>
    <name evidence="1" type="ORF">ABGN05_28430</name>
</gene>
<proteinExistence type="predicted"/>
<reference evidence="1 2" key="1">
    <citation type="submission" date="2024-05" db="EMBL/GenBank/DDBJ databases">
        <authorList>
            <person name="Jiang F."/>
        </authorList>
    </citation>
    <scope>NUCLEOTIDE SEQUENCE [LARGE SCALE GENOMIC DNA]</scope>
    <source>
        <strain evidence="1 2">LZ166</strain>
    </source>
</reference>
<organism evidence="1 2">
    <name type="scientific">Aquibium pacificus</name>
    <dbReference type="NCBI Taxonomy" id="3153579"/>
    <lineage>
        <taxon>Bacteria</taxon>
        <taxon>Pseudomonadati</taxon>
        <taxon>Pseudomonadota</taxon>
        <taxon>Alphaproteobacteria</taxon>
        <taxon>Hyphomicrobiales</taxon>
        <taxon>Phyllobacteriaceae</taxon>
        <taxon>Aquibium</taxon>
    </lineage>
</organism>
<dbReference type="EMBL" id="JBDPGJ010000010">
    <property type="protein sequence ID" value="MEX0409575.1"/>
    <property type="molecule type" value="Genomic_DNA"/>
</dbReference>
<dbReference type="RefSeq" id="WP_367957440.1">
    <property type="nucleotide sequence ID" value="NZ_JBDPGJ010000010.1"/>
</dbReference>
<comment type="caution">
    <text evidence="1">The sequence shown here is derived from an EMBL/GenBank/DDBJ whole genome shotgun (WGS) entry which is preliminary data.</text>
</comment>
<accession>A0ABV3SRZ4</accession>
<keyword evidence="2" id="KW-1185">Reference proteome</keyword>
<name>A0ABV3SRZ4_9HYPH</name>
<evidence type="ECO:0000313" key="1">
    <source>
        <dbReference type="EMBL" id="MEX0409575.1"/>
    </source>
</evidence>
<dbReference type="Proteomes" id="UP001556692">
    <property type="component" value="Unassembled WGS sequence"/>
</dbReference>
<evidence type="ECO:0000313" key="2">
    <source>
        <dbReference type="Proteomes" id="UP001556692"/>
    </source>
</evidence>
<sequence length="477" mass="50451">MSLSLLTQDHLDRVAIEVQKGFLTIGELIALGTELDLPLSQVVVAEAMIREDKDFDLVTEECFAAFAHNMRALEKGTKDGNSFVLGTVASDLAKQDVGVLIGDELIDRALVYTLATEVGNHEVGLSPCAGTGDSCPYTGLLKALMVTGVDLARVKLTAALILKVGSIYRAGKATTGCNMEGYGAGSPATAAALTDLRGGTAEQVGKAMVLAISPTLAVPCTPRVITRGLCGAHIGSAILIGNLASNLILKSTIPVDIDVDVMIAMAARIHREAAPVITAVNVKYMRPYFSKRPQVEALLTKEQALGQDDPSNIILAEAREELHAMLESSRPLTRTMGEIVVGGSSIAVGSPTNMARIAHALKKGSIKQVDIELTKDLYNRRSINVPAILMGAMFGSHTSDGDMYGKVMDLPGIKNINITLSEIEEPEVQRIRLTTDQGSVWIDSRNRGGARVAIVDCSPSVEAALAAAKDLGIQVVS</sequence>